<organism evidence="2">
    <name type="scientific">uncultured Solirubrobacteraceae bacterium</name>
    <dbReference type="NCBI Taxonomy" id="1162706"/>
    <lineage>
        <taxon>Bacteria</taxon>
        <taxon>Bacillati</taxon>
        <taxon>Actinomycetota</taxon>
        <taxon>Thermoleophilia</taxon>
        <taxon>Solirubrobacterales</taxon>
        <taxon>Solirubrobacteraceae</taxon>
        <taxon>environmental samples</taxon>
    </lineage>
</organism>
<sequence>MTATVGELGVFTARSLEGRSIPASPLPDARHARLPDRDV</sequence>
<evidence type="ECO:0000313" key="2">
    <source>
        <dbReference type="EMBL" id="CAA9485004.1"/>
    </source>
</evidence>
<evidence type="ECO:0000256" key="1">
    <source>
        <dbReference type="SAM" id="MobiDB-lite"/>
    </source>
</evidence>
<accession>A0A6J4RZ98</accession>
<feature type="compositionally biased region" description="Basic and acidic residues" evidence="1">
    <location>
        <begin position="28"/>
        <end position="39"/>
    </location>
</feature>
<feature type="region of interest" description="Disordered" evidence="1">
    <location>
        <begin position="16"/>
        <end position="39"/>
    </location>
</feature>
<dbReference type="EMBL" id="CADCVP010000115">
    <property type="protein sequence ID" value="CAA9485004.1"/>
    <property type="molecule type" value="Genomic_DNA"/>
</dbReference>
<protein>
    <submittedName>
        <fullName evidence="2">Uncharacterized protein</fullName>
    </submittedName>
</protein>
<dbReference type="AlphaFoldDB" id="A0A6J4RZ98"/>
<reference evidence="2" key="1">
    <citation type="submission" date="2020-02" db="EMBL/GenBank/DDBJ databases">
        <authorList>
            <person name="Meier V. D."/>
        </authorList>
    </citation>
    <scope>NUCLEOTIDE SEQUENCE</scope>
    <source>
        <strain evidence="2">AVDCRST_MAG69</strain>
    </source>
</reference>
<proteinExistence type="predicted"/>
<name>A0A6J4RZ98_9ACTN</name>
<gene>
    <name evidence="2" type="ORF">AVDCRST_MAG69-1007</name>
</gene>